<gene>
    <name evidence="1" type="ORF">B7P43_G10978</name>
</gene>
<dbReference type="InParanoid" id="A0A2J7R5P1"/>
<name>A0A2J7R5P1_9NEOP</name>
<dbReference type="EMBL" id="NEVH01006991">
    <property type="protein sequence ID" value="PNF36148.1"/>
    <property type="molecule type" value="Genomic_DNA"/>
</dbReference>
<proteinExistence type="predicted"/>
<sequence>MCSRKSANRLRVFEYRVLRKFGPKRDEVTADWRKLHNEEHVVRMNIKMNIREIEWDGTDWIDLSQNRDQWRALVNTVMNLRVHKMSRSS</sequence>
<evidence type="ECO:0000313" key="1">
    <source>
        <dbReference type="EMBL" id="PNF36148.1"/>
    </source>
</evidence>
<protein>
    <submittedName>
        <fullName evidence="1">Uncharacterized protein</fullName>
    </submittedName>
</protein>
<accession>A0A2J7R5P1</accession>
<keyword evidence="2" id="KW-1185">Reference proteome</keyword>
<reference evidence="1 2" key="1">
    <citation type="submission" date="2017-12" db="EMBL/GenBank/DDBJ databases">
        <title>Hemimetabolous genomes reveal molecular basis of termite eusociality.</title>
        <authorList>
            <person name="Harrison M.C."/>
            <person name="Jongepier E."/>
            <person name="Robertson H.M."/>
            <person name="Arning N."/>
            <person name="Bitard-Feildel T."/>
            <person name="Chao H."/>
            <person name="Childers C.P."/>
            <person name="Dinh H."/>
            <person name="Doddapaneni H."/>
            <person name="Dugan S."/>
            <person name="Gowin J."/>
            <person name="Greiner C."/>
            <person name="Han Y."/>
            <person name="Hu H."/>
            <person name="Hughes D.S.T."/>
            <person name="Huylmans A.-K."/>
            <person name="Kemena C."/>
            <person name="Kremer L.P.M."/>
            <person name="Lee S.L."/>
            <person name="Lopez-Ezquerra A."/>
            <person name="Mallet L."/>
            <person name="Monroy-Kuhn J.M."/>
            <person name="Moser A."/>
            <person name="Murali S.C."/>
            <person name="Muzny D.M."/>
            <person name="Otani S."/>
            <person name="Piulachs M.-D."/>
            <person name="Poelchau M."/>
            <person name="Qu J."/>
            <person name="Schaub F."/>
            <person name="Wada-Katsumata A."/>
            <person name="Worley K.C."/>
            <person name="Xie Q."/>
            <person name="Ylla G."/>
            <person name="Poulsen M."/>
            <person name="Gibbs R.A."/>
            <person name="Schal C."/>
            <person name="Richards S."/>
            <person name="Belles X."/>
            <person name="Korb J."/>
            <person name="Bornberg-Bauer E."/>
        </authorList>
    </citation>
    <scope>NUCLEOTIDE SEQUENCE [LARGE SCALE GENOMIC DNA]</scope>
    <source>
        <tissue evidence="1">Whole body</tissue>
    </source>
</reference>
<evidence type="ECO:0000313" key="2">
    <source>
        <dbReference type="Proteomes" id="UP000235965"/>
    </source>
</evidence>
<dbReference type="Proteomes" id="UP000235965">
    <property type="component" value="Unassembled WGS sequence"/>
</dbReference>
<organism evidence="1 2">
    <name type="scientific">Cryptotermes secundus</name>
    <dbReference type="NCBI Taxonomy" id="105785"/>
    <lineage>
        <taxon>Eukaryota</taxon>
        <taxon>Metazoa</taxon>
        <taxon>Ecdysozoa</taxon>
        <taxon>Arthropoda</taxon>
        <taxon>Hexapoda</taxon>
        <taxon>Insecta</taxon>
        <taxon>Pterygota</taxon>
        <taxon>Neoptera</taxon>
        <taxon>Polyneoptera</taxon>
        <taxon>Dictyoptera</taxon>
        <taxon>Blattodea</taxon>
        <taxon>Blattoidea</taxon>
        <taxon>Termitoidae</taxon>
        <taxon>Kalotermitidae</taxon>
        <taxon>Cryptotermitinae</taxon>
        <taxon>Cryptotermes</taxon>
    </lineage>
</organism>
<comment type="caution">
    <text evidence="1">The sequence shown here is derived from an EMBL/GenBank/DDBJ whole genome shotgun (WGS) entry which is preliminary data.</text>
</comment>
<dbReference type="AlphaFoldDB" id="A0A2J7R5P1"/>